<feature type="signal peptide" evidence="2">
    <location>
        <begin position="1"/>
        <end position="20"/>
    </location>
</feature>
<gene>
    <name evidence="3" type="ORF">PV09_08709</name>
</gene>
<dbReference type="EMBL" id="KN847574">
    <property type="protein sequence ID" value="KIV99650.1"/>
    <property type="molecule type" value="Genomic_DNA"/>
</dbReference>
<sequence length="384" mass="37570">MVQVQSFFLAAVFTAAPALAFTNGTLVPAYICNPVNDGMPKSFGQLLQLTREQTPTVAFNQNAGQNVKAPLLQQQGNSKIGNSAYILASLHDSPNNINTKQQSLVVKPQNGNTIVAGQANKITISTQDNSQLKGALLYGQDSTGTRQGSFTDASGGPFVPFPGCGKNPQGQISGVIQQTGVSASSSYSSLVYNAPACIPGNNITIGGLSVTGSGFGIWTYSFQVTGSSCGGGNGKSGAGNTGSSNSGSSKTGSSNTGSSNSGSSNTGSSNSGSTGKTGSSKSSSSGSNSGAGTSGNNAAAAMGGCGSPSAAASAATAAAAGAATAASAATAATPTTPSVLAQNATTVSTASAKVTGKGKAGWKGWKAPTTLSKVAQKAQTTCTK</sequence>
<feature type="region of interest" description="Disordered" evidence="1">
    <location>
        <begin position="345"/>
        <end position="364"/>
    </location>
</feature>
<feature type="chain" id="PRO_5007395160" description="Secreted protein" evidence="2">
    <location>
        <begin position="21"/>
        <end position="384"/>
    </location>
</feature>
<protein>
    <recommendedName>
        <fullName evidence="5">Secreted protein</fullName>
    </recommendedName>
</protein>
<dbReference type="HOGENOM" id="CLU_720029_0_0_1"/>
<name>A0A0D1YFX4_9PEZI</name>
<evidence type="ECO:0000256" key="2">
    <source>
        <dbReference type="SAM" id="SignalP"/>
    </source>
</evidence>
<evidence type="ECO:0000313" key="4">
    <source>
        <dbReference type="Proteomes" id="UP000053259"/>
    </source>
</evidence>
<evidence type="ECO:0008006" key="5">
    <source>
        <dbReference type="Google" id="ProtNLM"/>
    </source>
</evidence>
<dbReference type="EMBL" id="KN847574">
    <property type="protein sequence ID" value="KIV99651.1"/>
    <property type="molecule type" value="Genomic_DNA"/>
</dbReference>
<organism evidence="3 4">
    <name type="scientific">Verruconis gallopava</name>
    <dbReference type="NCBI Taxonomy" id="253628"/>
    <lineage>
        <taxon>Eukaryota</taxon>
        <taxon>Fungi</taxon>
        <taxon>Dikarya</taxon>
        <taxon>Ascomycota</taxon>
        <taxon>Pezizomycotina</taxon>
        <taxon>Dothideomycetes</taxon>
        <taxon>Pleosporomycetidae</taxon>
        <taxon>Venturiales</taxon>
        <taxon>Sympoventuriaceae</taxon>
        <taxon>Verruconis</taxon>
    </lineage>
</organism>
<reference evidence="3 4" key="1">
    <citation type="submission" date="2015-01" db="EMBL/GenBank/DDBJ databases">
        <title>The Genome Sequence of Ochroconis gallopava CBS43764.</title>
        <authorList>
            <consortium name="The Broad Institute Genomics Platform"/>
            <person name="Cuomo C."/>
            <person name="de Hoog S."/>
            <person name="Gorbushina A."/>
            <person name="Stielow B."/>
            <person name="Teixiera M."/>
            <person name="Abouelleil A."/>
            <person name="Chapman S.B."/>
            <person name="Priest M."/>
            <person name="Young S.K."/>
            <person name="Wortman J."/>
            <person name="Nusbaum C."/>
            <person name="Birren B."/>
        </authorList>
    </citation>
    <scope>NUCLEOTIDE SEQUENCE [LARGE SCALE GENOMIC DNA]</scope>
    <source>
        <strain evidence="3 4">CBS 43764</strain>
    </source>
</reference>
<dbReference type="VEuPathDB" id="FungiDB:PV09_08709"/>
<dbReference type="Proteomes" id="UP000053259">
    <property type="component" value="Unassembled WGS sequence"/>
</dbReference>
<dbReference type="RefSeq" id="XP_016209521.1">
    <property type="nucleotide sequence ID" value="XM_016362654.1"/>
</dbReference>
<feature type="region of interest" description="Disordered" evidence="1">
    <location>
        <begin position="233"/>
        <end position="295"/>
    </location>
</feature>
<dbReference type="EMBL" id="KN847574">
    <property type="protein sequence ID" value="KIV99652.1"/>
    <property type="molecule type" value="Genomic_DNA"/>
</dbReference>
<proteinExistence type="predicted"/>
<evidence type="ECO:0000313" key="3">
    <source>
        <dbReference type="EMBL" id="KIV99651.1"/>
    </source>
</evidence>
<accession>A0A0D1YFX4</accession>
<dbReference type="AlphaFoldDB" id="A0A0D1YFX4"/>
<dbReference type="OrthoDB" id="5308542at2759"/>
<evidence type="ECO:0000256" key="1">
    <source>
        <dbReference type="SAM" id="MobiDB-lite"/>
    </source>
</evidence>
<feature type="compositionally biased region" description="Low complexity" evidence="1">
    <location>
        <begin position="241"/>
        <end position="295"/>
    </location>
</feature>
<keyword evidence="2" id="KW-0732">Signal</keyword>
<dbReference type="GeneID" id="27316682"/>
<keyword evidence="4" id="KW-1185">Reference proteome</keyword>
<dbReference type="RefSeq" id="XP_016209520.1">
    <property type="nucleotide sequence ID" value="XM_016362653.1"/>
</dbReference>
<dbReference type="RefSeq" id="XP_016209522.1">
    <property type="nucleotide sequence ID" value="XM_016362655.1"/>
</dbReference>